<name>Q0WWM6_ARATH</name>
<sequence>MLLVVWLLLWDRVATVHRYFSVSCLIIGFCAFVNLVLFISLLGSYPLVFIVGLLVAFMESTLFSVFCGLVS</sequence>
<organism evidence="2">
    <name type="scientific">Arabidopsis thaliana</name>
    <name type="common">Mouse-ear cress</name>
    <dbReference type="NCBI Taxonomy" id="3702"/>
    <lineage>
        <taxon>Eukaryota</taxon>
        <taxon>Viridiplantae</taxon>
        <taxon>Streptophyta</taxon>
        <taxon>Embryophyta</taxon>
        <taxon>Tracheophyta</taxon>
        <taxon>Spermatophyta</taxon>
        <taxon>Magnoliopsida</taxon>
        <taxon>eudicotyledons</taxon>
        <taxon>Gunneridae</taxon>
        <taxon>Pentapetalae</taxon>
        <taxon>rosids</taxon>
        <taxon>malvids</taxon>
        <taxon>Brassicales</taxon>
        <taxon>Brassicaceae</taxon>
        <taxon>Camelineae</taxon>
        <taxon>Arabidopsis</taxon>
    </lineage>
</organism>
<keyword evidence="1" id="KW-1133">Transmembrane helix</keyword>
<evidence type="ECO:0000313" key="2">
    <source>
        <dbReference type="EMBL" id="BAE98472.1"/>
    </source>
</evidence>
<proteinExistence type="evidence at transcript level"/>
<accession>Q0WWM6</accession>
<evidence type="ECO:0000256" key="1">
    <source>
        <dbReference type="SAM" id="Phobius"/>
    </source>
</evidence>
<dbReference type="AlphaFoldDB" id="Q0WWM6"/>
<reference evidence="2" key="1">
    <citation type="submission" date="2006-07" db="EMBL/GenBank/DDBJ databases">
        <title>Large-scale analysis of RIKEN Arabidopsis full-length (RAFL) cDNAs.</title>
        <authorList>
            <person name="Totoki Y."/>
            <person name="Seki M."/>
            <person name="Ishida J."/>
            <person name="Nakajima M."/>
            <person name="Enju A."/>
            <person name="Morosawa T."/>
            <person name="Kamiya A."/>
            <person name="Narusaka M."/>
            <person name="Shin-i T."/>
            <person name="Nakagawa M."/>
            <person name="Sakamoto N."/>
            <person name="Oishi K."/>
            <person name="Kohara Y."/>
            <person name="Kobayashi M."/>
            <person name="Toyoda A."/>
            <person name="Sakaki Y."/>
            <person name="Sakurai T."/>
            <person name="Iida K."/>
            <person name="Akiyama K."/>
            <person name="Satou M."/>
            <person name="Toyoda T."/>
            <person name="Konagaya A."/>
            <person name="Carninci P."/>
            <person name="Kawai J."/>
            <person name="Hayashizaki Y."/>
            <person name="Shinozaki K."/>
        </authorList>
    </citation>
    <scope>NUCLEOTIDE SEQUENCE</scope>
</reference>
<keyword evidence="1" id="KW-0812">Transmembrane</keyword>
<protein>
    <recommendedName>
        <fullName evidence="3">Transmembrane protein</fullName>
    </recommendedName>
</protein>
<evidence type="ECO:0008006" key="3">
    <source>
        <dbReference type="Google" id="ProtNLM"/>
    </source>
</evidence>
<feature type="transmembrane region" description="Helical" evidence="1">
    <location>
        <begin position="20"/>
        <end position="41"/>
    </location>
</feature>
<dbReference type="EMBL" id="AK226320">
    <property type="protein sequence ID" value="BAE98472.1"/>
    <property type="molecule type" value="mRNA"/>
</dbReference>
<feature type="transmembrane region" description="Helical" evidence="1">
    <location>
        <begin position="47"/>
        <end position="70"/>
    </location>
</feature>
<keyword evidence="1" id="KW-0472">Membrane</keyword>